<feature type="transmembrane region" description="Helical" evidence="1">
    <location>
        <begin position="97"/>
        <end position="116"/>
    </location>
</feature>
<feature type="transmembrane region" description="Helical" evidence="1">
    <location>
        <begin position="233"/>
        <end position="253"/>
    </location>
</feature>
<feature type="transmembrane region" description="Helical" evidence="1">
    <location>
        <begin position="195"/>
        <end position="213"/>
    </location>
</feature>
<dbReference type="EMBL" id="JBHSDC010000022">
    <property type="protein sequence ID" value="MFC4232300.1"/>
    <property type="molecule type" value="Genomic_DNA"/>
</dbReference>
<proteinExistence type="predicted"/>
<sequence>MARVTAKASLPKIDTSTFATILATQYLPFGKEVEFKLQKDHQANKKEELFYMLATALLLVGFVKIVFPKYFNNMFSLFFQTTLRSKQTREQLLQNKLASLLMNMLFIASGGIYIALVVKLRGWVSVDFWWLIAYASAILAIIYTTKYLFLQFSGWVFNTKEAAQTYTFIVFLSNKIMAVALLPFLILLSFNNGQIAEITYTISIFLIAGMLLYRYLVSLSSVRKDLSINPLHFFLYLCTIEILPLLIIYKAAFNYIGTSI</sequence>
<gene>
    <name evidence="2" type="ORF">ACFOW1_10385</name>
</gene>
<dbReference type="Proteomes" id="UP001595906">
    <property type="component" value="Unassembled WGS sequence"/>
</dbReference>
<keyword evidence="3" id="KW-1185">Reference proteome</keyword>
<comment type="caution">
    <text evidence="2">The sequence shown here is derived from an EMBL/GenBank/DDBJ whole genome shotgun (WGS) entry which is preliminary data.</text>
</comment>
<feature type="transmembrane region" description="Helical" evidence="1">
    <location>
        <begin position="49"/>
        <end position="67"/>
    </location>
</feature>
<dbReference type="RefSeq" id="WP_379014096.1">
    <property type="nucleotide sequence ID" value="NZ_JBHSDC010000022.1"/>
</dbReference>
<evidence type="ECO:0000313" key="3">
    <source>
        <dbReference type="Proteomes" id="UP001595906"/>
    </source>
</evidence>
<keyword evidence="1" id="KW-1133">Transmembrane helix</keyword>
<keyword evidence="1" id="KW-0812">Transmembrane</keyword>
<feature type="transmembrane region" description="Helical" evidence="1">
    <location>
        <begin position="165"/>
        <end position="188"/>
    </location>
</feature>
<protein>
    <submittedName>
        <fullName evidence="2">DUF4271 domain-containing protein</fullName>
    </submittedName>
</protein>
<dbReference type="InterPro" id="IPR025367">
    <property type="entry name" value="DUF4271"/>
</dbReference>
<keyword evidence="1" id="KW-0472">Membrane</keyword>
<evidence type="ECO:0000256" key="1">
    <source>
        <dbReference type="SAM" id="Phobius"/>
    </source>
</evidence>
<dbReference type="Pfam" id="PF14093">
    <property type="entry name" value="DUF4271"/>
    <property type="match status" value="1"/>
</dbReference>
<organism evidence="2 3">
    <name type="scientific">Parasediminibacterium paludis</name>
    <dbReference type="NCBI Taxonomy" id="908966"/>
    <lineage>
        <taxon>Bacteria</taxon>
        <taxon>Pseudomonadati</taxon>
        <taxon>Bacteroidota</taxon>
        <taxon>Chitinophagia</taxon>
        <taxon>Chitinophagales</taxon>
        <taxon>Chitinophagaceae</taxon>
        <taxon>Parasediminibacterium</taxon>
    </lineage>
</organism>
<feature type="transmembrane region" description="Helical" evidence="1">
    <location>
        <begin position="128"/>
        <end position="145"/>
    </location>
</feature>
<evidence type="ECO:0000313" key="2">
    <source>
        <dbReference type="EMBL" id="MFC4232300.1"/>
    </source>
</evidence>
<name>A0ABV8PZP3_9BACT</name>
<accession>A0ABV8PZP3</accession>
<reference evidence="3" key="1">
    <citation type="journal article" date="2019" name="Int. J. Syst. Evol. Microbiol.">
        <title>The Global Catalogue of Microorganisms (GCM) 10K type strain sequencing project: providing services to taxonomists for standard genome sequencing and annotation.</title>
        <authorList>
            <consortium name="The Broad Institute Genomics Platform"/>
            <consortium name="The Broad Institute Genome Sequencing Center for Infectious Disease"/>
            <person name="Wu L."/>
            <person name="Ma J."/>
        </authorList>
    </citation>
    <scope>NUCLEOTIDE SEQUENCE [LARGE SCALE GENOMIC DNA]</scope>
    <source>
        <strain evidence="3">CECT 8010</strain>
    </source>
</reference>